<dbReference type="InterPro" id="IPR004159">
    <property type="entry name" value="Put_SAM_MeTrfase"/>
</dbReference>
<keyword evidence="7" id="KW-0812">Transmembrane</keyword>
<dbReference type="PANTHER" id="PTHR44067:SF12">
    <property type="entry name" value="METHYLTRANSFERASE TYPE 11 DOMAIN-CONTAINING PROTEIN"/>
    <property type="match status" value="1"/>
</dbReference>
<keyword evidence="8" id="KW-0808">Transferase</keyword>
<feature type="compositionally biased region" description="Polar residues" evidence="6">
    <location>
        <begin position="126"/>
        <end position="143"/>
    </location>
</feature>
<accession>A0A0K9NX71</accession>
<evidence type="ECO:0000256" key="6">
    <source>
        <dbReference type="SAM" id="MobiDB-lite"/>
    </source>
</evidence>
<dbReference type="GO" id="GO:0012505">
    <property type="term" value="C:endomembrane system"/>
    <property type="evidence" value="ECO:0007669"/>
    <property type="project" value="UniProtKB-SubCell"/>
</dbReference>
<comment type="subcellular location">
    <subcellularLocation>
        <location evidence="5">Endomembrane system</location>
        <topology evidence="5">Single-pass membrane protein</topology>
    </subcellularLocation>
    <subcellularLocation>
        <location evidence="1">Membrane</location>
        <topology evidence="1">Single-pass type II membrane protein</topology>
    </subcellularLocation>
</comment>
<comment type="caution">
    <text evidence="8">The sequence shown here is derived from an EMBL/GenBank/DDBJ whole genome shotgun (WGS) entry which is preliminary data.</text>
</comment>
<dbReference type="AlphaFoldDB" id="A0A0K9NX71"/>
<evidence type="ECO:0000256" key="7">
    <source>
        <dbReference type="SAM" id="Phobius"/>
    </source>
</evidence>
<dbReference type="OMA" id="GYKKLLW"/>
<keyword evidence="7" id="KW-1133">Transmembrane helix</keyword>
<keyword evidence="4" id="KW-0735">Signal-anchor</keyword>
<dbReference type="GO" id="GO:0016020">
    <property type="term" value="C:membrane"/>
    <property type="evidence" value="ECO:0007669"/>
    <property type="project" value="UniProtKB-SubCell"/>
</dbReference>
<keyword evidence="3 8" id="KW-0489">Methyltransferase</keyword>
<evidence type="ECO:0000256" key="5">
    <source>
        <dbReference type="ARBA" id="ARBA00037847"/>
    </source>
</evidence>
<dbReference type="PANTHER" id="PTHR44067">
    <property type="entry name" value="S-ADENOSYL-L-METHIONINE-DEPENDENT METHYLTRANSFERASE SUPERFAMILY PROTEIN-RELATED"/>
    <property type="match status" value="1"/>
</dbReference>
<evidence type="ECO:0000256" key="4">
    <source>
        <dbReference type="ARBA" id="ARBA00022968"/>
    </source>
</evidence>
<proteinExistence type="inferred from homology"/>
<evidence type="ECO:0000256" key="3">
    <source>
        <dbReference type="ARBA" id="ARBA00022603"/>
    </source>
</evidence>
<dbReference type="GO" id="GO:0008168">
    <property type="term" value="F:methyltransferase activity"/>
    <property type="evidence" value="ECO:0007669"/>
    <property type="project" value="UniProtKB-KW"/>
</dbReference>
<evidence type="ECO:0000256" key="1">
    <source>
        <dbReference type="ARBA" id="ARBA00004606"/>
    </source>
</evidence>
<name>A0A0K9NX71_ZOSMR</name>
<dbReference type="GO" id="GO:0032259">
    <property type="term" value="P:methylation"/>
    <property type="evidence" value="ECO:0007669"/>
    <property type="project" value="UniProtKB-KW"/>
</dbReference>
<dbReference type="InterPro" id="IPR029063">
    <property type="entry name" value="SAM-dependent_MTases_sf"/>
</dbReference>
<dbReference type="EMBL" id="LFYR01001488">
    <property type="protein sequence ID" value="KMZ61396.1"/>
    <property type="molecule type" value="Genomic_DNA"/>
</dbReference>
<evidence type="ECO:0000313" key="9">
    <source>
        <dbReference type="Proteomes" id="UP000036987"/>
    </source>
</evidence>
<evidence type="ECO:0000256" key="2">
    <source>
        <dbReference type="ARBA" id="ARBA00008361"/>
    </source>
</evidence>
<dbReference type="OrthoDB" id="2013003at2759"/>
<keyword evidence="9" id="KW-1185">Reference proteome</keyword>
<dbReference type="Pfam" id="PF03141">
    <property type="entry name" value="Methyltransf_29"/>
    <property type="match status" value="1"/>
</dbReference>
<dbReference type="Proteomes" id="UP000036987">
    <property type="component" value="Unassembled WGS sequence"/>
</dbReference>
<feature type="transmembrane region" description="Helical" evidence="7">
    <location>
        <begin position="12"/>
        <end position="35"/>
    </location>
</feature>
<comment type="similarity">
    <text evidence="2">Belongs to the methyltransferase superfamily.</text>
</comment>
<reference evidence="9" key="1">
    <citation type="journal article" date="2016" name="Nature">
        <title>The genome of the seagrass Zostera marina reveals angiosperm adaptation to the sea.</title>
        <authorList>
            <person name="Olsen J.L."/>
            <person name="Rouze P."/>
            <person name="Verhelst B."/>
            <person name="Lin Y.-C."/>
            <person name="Bayer T."/>
            <person name="Collen J."/>
            <person name="Dattolo E."/>
            <person name="De Paoli E."/>
            <person name="Dittami S."/>
            <person name="Maumus F."/>
            <person name="Michel G."/>
            <person name="Kersting A."/>
            <person name="Lauritano C."/>
            <person name="Lohaus R."/>
            <person name="Toepel M."/>
            <person name="Tonon T."/>
            <person name="Vanneste K."/>
            <person name="Amirebrahimi M."/>
            <person name="Brakel J."/>
            <person name="Bostroem C."/>
            <person name="Chovatia M."/>
            <person name="Grimwood J."/>
            <person name="Jenkins J.W."/>
            <person name="Jueterbock A."/>
            <person name="Mraz A."/>
            <person name="Stam W.T."/>
            <person name="Tice H."/>
            <person name="Bornberg-Bauer E."/>
            <person name="Green P.J."/>
            <person name="Pearson G.A."/>
            <person name="Procaccini G."/>
            <person name="Duarte C.M."/>
            <person name="Schmutz J."/>
            <person name="Reusch T.B.H."/>
            <person name="Van de Peer Y."/>
        </authorList>
    </citation>
    <scope>NUCLEOTIDE SEQUENCE [LARGE SCALE GENOMIC DNA]</scope>
    <source>
        <strain evidence="9">cv. Finnish</strain>
    </source>
</reference>
<protein>
    <submittedName>
        <fullName evidence="8">S-adenosyl-L-methionine-dependent methyltransferases superfamilyprotein</fullName>
    </submittedName>
</protein>
<keyword evidence="7" id="KW-0472">Membrane</keyword>
<sequence length="490" mass="55019">MASTTISSNSNPIQLLILLVIFFTALTIITTTSILSSHDSFFYPFPNSMRSKITDLQAQTGSLLKELRTVTGDYKTHHFKVMDSLLHIAIVLDGIADTLSQHSSSFSEATCRNGDGGKEDDEDGELQSSPFKSGEAQSYTSPKPNKYGSRNFLGIEAIRPSVGLACASMPTSFDRYMDYKLYEMCPDDWNVAQKLMLAGCDPLPRRKCFSRSSSATSPSVAGNHSLWKLPDDDHRILWTHYKCKGFSCLTSSNPDGKGFFKCSSCFNLTTANIGWNNNTVDPTSAEFSIDRVLSFKPSGDIQVGLDFSPSTGTFAAIMKEKNVTIATATVNLGAPFSEVIALRGLIPIYLSIGTRLPFFDNTLDIIHSSLFLDGWIQPDFLQYVVIDWDRVLRPGGLMWVDRFFCRDTDMVTYLTEFQRLGYKKLLWTVVPKIDKNGDELFFSAVLEKPIPEVLINNYTQLLMQITDGMHNFPCFYFRFSKFELLIENRF</sequence>
<evidence type="ECO:0000313" key="8">
    <source>
        <dbReference type="EMBL" id="KMZ61396.1"/>
    </source>
</evidence>
<gene>
    <name evidence="8" type="ORF">ZOSMA_52G00470</name>
</gene>
<dbReference type="InterPro" id="IPR053223">
    <property type="entry name" value="Prob_Methyltransferase"/>
</dbReference>
<organism evidence="8 9">
    <name type="scientific">Zostera marina</name>
    <name type="common">Eelgrass</name>
    <dbReference type="NCBI Taxonomy" id="29655"/>
    <lineage>
        <taxon>Eukaryota</taxon>
        <taxon>Viridiplantae</taxon>
        <taxon>Streptophyta</taxon>
        <taxon>Embryophyta</taxon>
        <taxon>Tracheophyta</taxon>
        <taxon>Spermatophyta</taxon>
        <taxon>Magnoliopsida</taxon>
        <taxon>Liliopsida</taxon>
        <taxon>Zosteraceae</taxon>
        <taxon>Zostera</taxon>
    </lineage>
</organism>
<feature type="region of interest" description="Disordered" evidence="6">
    <location>
        <begin position="106"/>
        <end position="145"/>
    </location>
</feature>
<dbReference type="SUPFAM" id="SSF53335">
    <property type="entry name" value="S-adenosyl-L-methionine-dependent methyltransferases"/>
    <property type="match status" value="1"/>
</dbReference>